<organism evidence="1 2">
    <name type="scientific">Trametes sanguinea</name>
    <dbReference type="NCBI Taxonomy" id="158606"/>
    <lineage>
        <taxon>Eukaryota</taxon>
        <taxon>Fungi</taxon>
        <taxon>Dikarya</taxon>
        <taxon>Basidiomycota</taxon>
        <taxon>Agaricomycotina</taxon>
        <taxon>Agaricomycetes</taxon>
        <taxon>Polyporales</taxon>
        <taxon>Polyporaceae</taxon>
        <taxon>Trametes</taxon>
    </lineage>
</organism>
<name>A0ACC1N9U6_9APHY</name>
<gene>
    <name evidence="1" type="ORF">NUW54_g11714</name>
</gene>
<comment type="caution">
    <text evidence="1">The sequence shown here is derived from an EMBL/GenBank/DDBJ whole genome shotgun (WGS) entry which is preliminary data.</text>
</comment>
<dbReference type="EMBL" id="JANSHE010004682">
    <property type="protein sequence ID" value="KAJ2975563.1"/>
    <property type="molecule type" value="Genomic_DNA"/>
</dbReference>
<proteinExistence type="predicted"/>
<evidence type="ECO:0000313" key="2">
    <source>
        <dbReference type="Proteomes" id="UP001144978"/>
    </source>
</evidence>
<evidence type="ECO:0000313" key="1">
    <source>
        <dbReference type="EMBL" id="KAJ2975563.1"/>
    </source>
</evidence>
<sequence length="66" mass="6992">MQTHTSTASLGTHADDTGGNEGTSSTTFGFRSGLPFPRRNQVDSARRPRAWDVPAGQVLVYADGSP</sequence>
<keyword evidence="2" id="KW-1185">Reference proteome</keyword>
<dbReference type="Proteomes" id="UP001144978">
    <property type="component" value="Unassembled WGS sequence"/>
</dbReference>
<reference evidence="1" key="1">
    <citation type="submission" date="2022-08" db="EMBL/GenBank/DDBJ databases">
        <title>Genome Sequence of Pycnoporus sanguineus.</title>
        <authorList>
            <person name="Buettner E."/>
        </authorList>
    </citation>
    <scope>NUCLEOTIDE SEQUENCE</scope>
    <source>
        <strain evidence="1">CG-C14</strain>
    </source>
</reference>
<accession>A0ACC1N9U6</accession>
<protein>
    <submittedName>
        <fullName evidence="1">Uncharacterized protein</fullName>
    </submittedName>
</protein>